<proteinExistence type="predicted"/>
<dbReference type="KEGG" id="micc:AUP74_02005"/>
<dbReference type="RefSeq" id="WP_069947441.1">
    <property type="nucleotide sequence ID" value="NZ_CP014143.1"/>
</dbReference>
<dbReference type="Proteomes" id="UP000095672">
    <property type="component" value="Chromosome"/>
</dbReference>
<accession>A0A1C9W8J6</accession>
<gene>
    <name evidence="1" type="ORF">AUP74_02005</name>
</gene>
<name>A0A1C9W8J6_9GAMM</name>
<sequence>MKLTPFKKSAILLSGALALAGCERIDGTVTGGGTMHSLGGKGKAVFTINAQRCDEKPVKGQMTFRDSTAIDWEEQGGVEFKANVTHAGLCGEDLSDPTGDVDADRHMQCIQACEPGMYQVDFDYDSSNPLMPGQGTGIACMTDMGEGVNSPWGMHGMVNLFVLDSGPYQGYASGGVISGNIQTKECPSTKNDDDNA</sequence>
<dbReference type="PROSITE" id="PS51257">
    <property type="entry name" value="PROKAR_LIPOPROTEIN"/>
    <property type="match status" value="1"/>
</dbReference>
<keyword evidence="2" id="KW-1185">Reference proteome</keyword>
<protein>
    <recommendedName>
        <fullName evidence="3">Lipoprotein</fullName>
    </recommendedName>
</protein>
<dbReference type="AlphaFoldDB" id="A0A1C9W8J6"/>
<dbReference type="OrthoDB" id="5731675at2"/>
<evidence type="ECO:0000313" key="2">
    <source>
        <dbReference type="Proteomes" id="UP000095672"/>
    </source>
</evidence>
<organism evidence="1 2">
    <name type="scientific">Microbulbifer aggregans</name>
    <dbReference type="NCBI Taxonomy" id="1769779"/>
    <lineage>
        <taxon>Bacteria</taxon>
        <taxon>Pseudomonadati</taxon>
        <taxon>Pseudomonadota</taxon>
        <taxon>Gammaproteobacteria</taxon>
        <taxon>Cellvibrionales</taxon>
        <taxon>Microbulbiferaceae</taxon>
        <taxon>Microbulbifer</taxon>
    </lineage>
</organism>
<dbReference type="EMBL" id="CP014143">
    <property type="protein sequence ID" value="AOS97435.1"/>
    <property type="molecule type" value="Genomic_DNA"/>
</dbReference>
<evidence type="ECO:0008006" key="3">
    <source>
        <dbReference type="Google" id="ProtNLM"/>
    </source>
</evidence>
<reference evidence="2" key="1">
    <citation type="submission" date="2016-01" db="EMBL/GenBank/DDBJ databases">
        <title>Complete genome sequence of Microbulbifer sp. CCB-MM1, a halophile isolated from Matang Mangrove Forest, Perak.</title>
        <authorList>
            <person name="Moh T.H."/>
            <person name="Dinesh B."/>
            <person name="Lau N.-S."/>
            <person name="Go F."/>
            <person name="Alexander Chong S.-C."/>
        </authorList>
    </citation>
    <scope>NUCLEOTIDE SEQUENCE [LARGE SCALE GENOMIC DNA]</scope>
    <source>
        <strain evidence="2">CCB-MM1</strain>
    </source>
</reference>
<evidence type="ECO:0000313" key="1">
    <source>
        <dbReference type="EMBL" id="AOS97435.1"/>
    </source>
</evidence>